<evidence type="ECO:0000256" key="4">
    <source>
        <dbReference type="ARBA" id="ARBA00022741"/>
    </source>
</evidence>
<dbReference type="Pfam" id="PF00458">
    <property type="entry name" value="WHEP-TRS"/>
    <property type="match status" value="1"/>
</dbReference>
<feature type="binding site" evidence="9">
    <location>
        <begin position="129"/>
        <end position="131"/>
    </location>
    <ligand>
        <name>L-histidine</name>
        <dbReference type="ChEBI" id="CHEBI:57595"/>
    </ligand>
</feature>
<sequence length="499" mass="56553">MATNTDVSALIRNQGDVIRALKSSGASQEQIDKEIAKLQLIKKEHDKDDKPQFSLKCAKGARDFDPQQMAVRDQLFSTITSCFKRHGAVTIDTPVFELKDTLTGKYGEDSKLIYDLQDQGGELLSLRYDLTVPFARYVAMNRIKQIKRYHIAKVYRRDNPSIQKGRYREFYQCDFDIAGQFDPMIPDSECIRVVAEILKELNLSDFVIKVNHRLLLDAIFSISGVSEANFRTVCSSVDKLDKISWEEVRNELVKEKHIPQETADKIGTYVNLSGDNSLLNKLQTDPLLSTNQNAQIAINELQLLYTYCQRLLIGQFVTFDMSLARGLDYYTGVIYEAVLIGGHKYEVGSVAAGGRYDGLVGMFDVKNRAVPCVGVSIGVERLFSIMEQKMKGEKIRTTETEVLVMSGEDGFLEQRLSCIAKLWEQNINAELFYKKSSKLLTQIQFCEKEFIPLGVIIATEEQKNGGVKIRNISTREDKFVRDEDMVLEIKAFLGNKKCS</sequence>
<comment type="similarity">
    <text evidence="1">Belongs to the class-II aminoacyl-tRNA synthetase family.</text>
</comment>
<dbReference type="EMBL" id="JAKMXF010000012">
    <property type="protein sequence ID" value="KAI6661375.1"/>
    <property type="molecule type" value="Genomic_DNA"/>
</dbReference>
<dbReference type="NCBIfam" id="TIGR00442">
    <property type="entry name" value="hisS"/>
    <property type="match status" value="1"/>
</dbReference>
<dbReference type="CDD" id="cd00773">
    <property type="entry name" value="HisRS-like_core"/>
    <property type="match status" value="1"/>
</dbReference>
<evidence type="ECO:0000256" key="3">
    <source>
        <dbReference type="ARBA" id="ARBA00022598"/>
    </source>
</evidence>
<evidence type="ECO:0000256" key="5">
    <source>
        <dbReference type="ARBA" id="ARBA00022840"/>
    </source>
</evidence>
<dbReference type="InterPro" id="IPR006195">
    <property type="entry name" value="aa-tRNA-synth_II"/>
</dbReference>
<dbReference type="PANTHER" id="PTHR11476">
    <property type="entry name" value="HISTIDYL-TRNA SYNTHETASE"/>
    <property type="match status" value="1"/>
</dbReference>
<gene>
    <name evidence="12" type="ORF">LOD99_9958</name>
</gene>
<keyword evidence="4" id="KW-0547">Nucleotide-binding</keyword>
<keyword evidence="3" id="KW-0436">Ligase</keyword>
<dbReference type="EC" id="6.1.1.21" evidence="2"/>
<feature type="binding site" evidence="9">
    <location>
        <begin position="329"/>
        <end position="330"/>
    </location>
    <ligand>
        <name>L-histidine</name>
        <dbReference type="ChEBI" id="CHEBI:57595"/>
    </ligand>
</feature>
<dbReference type="GO" id="GO:0005524">
    <property type="term" value="F:ATP binding"/>
    <property type="evidence" value="ECO:0007669"/>
    <property type="project" value="UniProtKB-KW"/>
</dbReference>
<comment type="caution">
    <text evidence="12">The sequence shown here is derived from an EMBL/GenBank/DDBJ whole genome shotgun (WGS) entry which is preliminary data.</text>
</comment>
<dbReference type="PANTHER" id="PTHR11476:SF7">
    <property type="entry name" value="HISTIDINE--TRNA LIGASE"/>
    <property type="match status" value="1"/>
</dbReference>
<dbReference type="InterPro" id="IPR041715">
    <property type="entry name" value="HisRS-like_core"/>
</dbReference>
<dbReference type="GO" id="GO:0003723">
    <property type="term" value="F:RNA binding"/>
    <property type="evidence" value="ECO:0007669"/>
    <property type="project" value="TreeGrafter"/>
</dbReference>
<accession>A0AAV7KKP7</accession>
<dbReference type="GO" id="GO:0005739">
    <property type="term" value="C:mitochondrion"/>
    <property type="evidence" value="ECO:0007669"/>
    <property type="project" value="TreeGrafter"/>
</dbReference>
<dbReference type="Pfam" id="PF13393">
    <property type="entry name" value="tRNA-synt_His"/>
    <property type="match status" value="1"/>
</dbReference>
<dbReference type="InterPro" id="IPR004154">
    <property type="entry name" value="Anticodon-bd"/>
</dbReference>
<proteinExistence type="inferred from homology"/>
<keyword evidence="13" id="KW-1185">Reference proteome</keyword>
<protein>
    <recommendedName>
        <fullName evidence="2">histidine--tRNA ligase</fullName>
        <ecNumber evidence="2">6.1.1.21</ecNumber>
    </recommendedName>
</protein>
<feature type="binding site" evidence="9">
    <location>
        <position position="176"/>
    </location>
    <ligand>
        <name>L-histidine</name>
        <dbReference type="ChEBI" id="CHEBI:57595"/>
    </ligand>
</feature>
<dbReference type="InterPro" id="IPR009068">
    <property type="entry name" value="uS15_NS1_RNA-bd_sf"/>
</dbReference>
<keyword evidence="6" id="KW-0648">Protein biosynthesis</keyword>
<feature type="binding site" evidence="9">
    <location>
        <position position="325"/>
    </location>
    <ligand>
        <name>L-histidine</name>
        <dbReference type="ChEBI" id="CHEBI:57595"/>
    </ligand>
</feature>
<reference evidence="12 13" key="1">
    <citation type="journal article" date="2023" name="BMC Biol.">
        <title>The compact genome of the sponge Oopsacas minuta (Hexactinellida) is lacking key metazoan core genes.</title>
        <authorList>
            <person name="Santini S."/>
            <person name="Schenkelaars Q."/>
            <person name="Jourda C."/>
            <person name="Duchesne M."/>
            <person name="Belahbib H."/>
            <person name="Rocher C."/>
            <person name="Selva M."/>
            <person name="Riesgo A."/>
            <person name="Vervoort M."/>
            <person name="Leys S.P."/>
            <person name="Kodjabachian L."/>
            <person name="Le Bivic A."/>
            <person name="Borchiellini C."/>
            <person name="Claverie J.M."/>
            <person name="Renard E."/>
        </authorList>
    </citation>
    <scope>NUCLEOTIDE SEQUENCE [LARGE SCALE GENOMIC DNA]</scope>
    <source>
        <strain evidence="12">SPO-2</strain>
    </source>
</reference>
<dbReference type="GO" id="GO:0006427">
    <property type="term" value="P:histidyl-tRNA aminoacylation"/>
    <property type="evidence" value="ECO:0007669"/>
    <property type="project" value="InterPro"/>
</dbReference>
<dbReference type="Gene3D" id="3.40.50.800">
    <property type="entry name" value="Anticodon-binding domain"/>
    <property type="match status" value="1"/>
</dbReference>
<evidence type="ECO:0000313" key="12">
    <source>
        <dbReference type="EMBL" id="KAI6661375.1"/>
    </source>
</evidence>
<name>A0AAV7KKP7_9METZ</name>
<dbReference type="Pfam" id="PF03129">
    <property type="entry name" value="HGTP_anticodon"/>
    <property type="match status" value="1"/>
</dbReference>
<comment type="catalytic activity">
    <reaction evidence="8">
        <text>tRNA(His) + L-histidine + ATP = L-histidyl-tRNA(His) + AMP + diphosphate + H(+)</text>
        <dbReference type="Rhea" id="RHEA:17313"/>
        <dbReference type="Rhea" id="RHEA-COMP:9665"/>
        <dbReference type="Rhea" id="RHEA-COMP:9689"/>
        <dbReference type="ChEBI" id="CHEBI:15378"/>
        <dbReference type="ChEBI" id="CHEBI:30616"/>
        <dbReference type="ChEBI" id="CHEBI:33019"/>
        <dbReference type="ChEBI" id="CHEBI:57595"/>
        <dbReference type="ChEBI" id="CHEBI:78442"/>
        <dbReference type="ChEBI" id="CHEBI:78527"/>
        <dbReference type="ChEBI" id="CHEBI:456215"/>
        <dbReference type="EC" id="6.1.1.21"/>
    </reaction>
</comment>
<dbReference type="GO" id="GO:0005829">
    <property type="term" value="C:cytosol"/>
    <property type="evidence" value="ECO:0007669"/>
    <property type="project" value="TreeGrafter"/>
</dbReference>
<dbReference type="PIRSF" id="PIRSF001549">
    <property type="entry name" value="His-tRNA_synth"/>
    <property type="match status" value="1"/>
</dbReference>
<dbReference type="FunFam" id="3.30.930.10:FF:000021">
    <property type="entry name" value="Probable histidine--tRNA ligase, mitochondrial"/>
    <property type="match status" value="1"/>
</dbReference>
<dbReference type="PROSITE" id="PS51185">
    <property type="entry name" value="WHEP_TRS_2"/>
    <property type="match status" value="1"/>
</dbReference>
<dbReference type="PROSITE" id="PS00762">
    <property type="entry name" value="WHEP_TRS_1"/>
    <property type="match status" value="1"/>
</dbReference>
<evidence type="ECO:0000259" key="11">
    <source>
        <dbReference type="PROSITE" id="PS51185"/>
    </source>
</evidence>
<evidence type="ECO:0000256" key="7">
    <source>
        <dbReference type="ARBA" id="ARBA00023146"/>
    </source>
</evidence>
<evidence type="ECO:0000256" key="6">
    <source>
        <dbReference type="ARBA" id="ARBA00022917"/>
    </source>
</evidence>
<feature type="binding site" evidence="9">
    <location>
        <position position="172"/>
    </location>
    <ligand>
        <name>L-histidine</name>
        <dbReference type="ChEBI" id="CHEBI:57595"/>
    </ligand>
</feature>
<dbReference type="InterPro" id="IPR036621">
    <property type="entry name" value="Anticodon-bd_dom_sf"/>
</dbReference>
<evidence type="ECO:0000256" key="2">
    <source>
        <dbReference type="ARBA" id="ARBA00012815"/>
    </source>
</evidence>
<dbReference type="GO" id="GO:0004821">
    <property type="term" value="F:histidine-tRNA ligase activity"/>
    <property type="evidence" value="ECO:0007669"/>
    <property type="project" value="UniProtKB-EC"/>
</dbReference>
<dbReference type="AlphaFoldDB" id="A0AAV7KKP7"/>
<dbReference type="InterPro" id="IPR000738">
    <property type="entry name" value="WHEP-TRS_dom"/>
</dbReference>
<dbReference type="Gene3D" id="3.30.930.10">
    <property type="entry name" value="Bira Bifunctional Protein, Domain 2"/>
    <property type="match status" value="1"/>
</dbReference>
<evidence type="ECO:0000256" key="8">
    <source>
        <dbReference type="ARBA" id="ARBA00047639"/>
    </source>
</evidence>
<feature type="domain" description="WHEP-TRS" evidence="11">
    <location>
        <begin position="3"/>
        <end position="59"/>
    </location>
</feature>
<dbReference type="GO" id="GO:0032543">
    <property type="term" value="P:mitochondrial translation"/>
    <property type="evidence" value="ECO:0007669"/>
    <property type="project" value="TreeGrafter"/>
</dbReference>
<keyword evidence="7" id="KW-0030">Aminoacyl-tRNA synthetase</keyword>
<dbReference type="SUPFAM" id="SSF52954">
    <property type="entry name" value="Class II aaRS ABD-related"/>
    <property type="match status" value="1"/>
</dbReference>
<dbReference type="InterPro" id="IPR045864">
    <property type="entry name" value="aa-tRNA-synth_II/BPL/LPL"/>
</dbReference>
<dbReference type="SUPFAM" id="SSF47060">
    <property type="entry name" value="S15/NS1 RNA-binding domain"/>
    <property type="match status" value="1"/>
</dbReference>
<dbReference type="Gene3D" id="1.10.287.10">
    <property type="entry name" value="S15/NS1, RNA-binding"/>
    <property type="match status" value="1"/>
</dbReference>
<dbReference type="Proteomes" id="UP001165289">
    <property type="component" value="Unassembled WGS sequence"/>
</dbReference>
<evidence type="ECO:0000256" key="9">
    <source>
        <dbReference type="PIRSR" id="PIRSR001549-1"/>
    </source>
</evidence>
<dbReference type="SUPFAM" id="SSF55681">
    <property type="entry name" value="Class II aaRS and biotin synthetases"/>
    <property type="match status" value="1"/>
</dbReference>
<organism evidence="12 13">
    <name type="scientific">Oopsacas minuta</name>
    <dbReference type="NCBI Taxonomy" id="111878"/>
    <lineage>
        <taxon>Eukaryota</taxon>
        <taxon>Metazoa</taxon>
        <taxon>Porifera</taxon>
        <taxon>Hexactinellida</taxon>
        <taxon>Hexasterophora</taxon>
        <taxon>Lyssacinosida</taxon>
        <taxon>Leucopsacidae</taxon>
        <taxon>Oopsacas</taxon>
    </lineage>
</organism>
<dbReference type="PROSITE" id="PS50862">
    <property type="entry name" value="AA_TRNA_LIGASE_II"/>
    <property type="match status" value="1"/>
</dbReference>
<feature type="domain" description="Aminoacyl-transfer RNA synthetases class-II family profile" evidence="10">
    <location>
        <begin position="32"/>
        <end position="386"/>
    </location>
</feature>
<dbReference type="SMART" id="SM00991">
    <property type="entry name" value="WHEP-TRS"/>
    <property type="match status" value="1"/>
</dbReference>
<feature type="binding site" evidence="9">
    <location>
        <position position="156"/>
    </location>
    <ligand>
        <name>L-histidine</name>
        <dbReference type="ChEBI" id="CHEBI:57595"/>
    </ligand>
</feature>
<dbReference type="InterPro" id="IPR015807">
    <property type="entry name" value="His-tRNA-ligase"/>
</dbReference>
<dbReference type="InterPro" id="IPR004516">
    <property type="entry name" value="HisRS/HisZ"/>
</dbReference>
<keyword evidence="5" id="KW-0067">ATP-binding</keyword>
<evidence type="ECO:0000256" key="1">
    <source>
        <dbReference type="ARBA" id="ARBA00008226"/>
    </source>
</evidence>
<dbReference type="FunFam" id="3.40.50.800:FF:000008">
    <property type="entry name" value="histidine--tRNA ligase, cytoplasmic isoform X1"/>
    <property type="match status" value="1"/>
</dbReference>
<evidence type="ECO:0000313" key="13">
    <source>
        <dbReference type="Proteomes" id="UP001165289"/>
    </source>
</evidence>
<evidence type="ECO:0000259" key="10">
    <source>
        <dbReference type="PROSITE" id="PS50862"/>
    </source>
</evidence>